<evidence type="ECO:0000256" key="6">
    <source>
        <dbReference type="ARBA" id="ARBA00022630"/>
    </source>
</evidence>
<feature type="domain" description="Dihydroorotate dehydrogenase catalytic" evidence="17">
    <location>
        <begin position="92"/>
        <end position="389"/>
    </location>
</feature>
<dbReference type="GO" id="GO:0006207">
    <property type="term" value="P:'de novo' pyrimidine nucleobase biosynthetic process"/>
    <property type="evidence" value="ECO:0007669"/>
    <property type="project" value="InterPro"/>
</dbReference>
<keyword evidence="12 16" id="KW-0560">Oxidoreductase</keyword>
<dbReference type="EMBL" id="CH902617">
    <property type="protein sequence ID" value="EDV43809.2"/>
    <property type="molecule type" value="Genomic_DNA"/>
</dbReference>
<evidence type="ECO:0000256" key="10">
    <source>
        <dbReference type="ARBA" id="ARBA00022946"/>
    </source>
</evidence>
<dbReference type="GO" id="GO:0005743">
    <property type="term" value="C:mitochondrial inner membrane"/>
    <property type="evidence" value="ECO:0007669"/>
    <property type="project" value="UniProtKB-SubCell"/>
</dbReference>
<dbReference type="InterPro" id="IPR050074">
    <property type="entry name" value="DHO_dehydrogenase"/>
</dbReference>
<comment type="cofactor">
    <cofactor evidence="16">
        <name>FMN</name>
        <dbReference type="ChEBI" id="CHEBI:58210"/>
    </cofactor>
    <text evidence="16">Binds 1 FMN per subunit.</text>
</comment>
<sequence>MIMDSDHLKEAGKQAMRAARKINRLRSLGIVTAGAAVLVAGITAYKKQDSLYRTFVMPAVRLLPAETSHQLALLACKYRVYPRSQYEDNANLQTKFFGRMLKNPIGIAAGFDKNAEAVDGLQDMGFGFVEVGTVTPAAQEGNPKPRVFRLVEDRAIINRYGFNSEGHQAVLQRLRLLRSKEDFNGVVGVNLGRNKETMSPMADYVQGVRVFGPVADYLVINVSSPNTKGLRDMQTKSKLTELLEHVNEARTRLERNKNVPILLKLSPDLSLSDMKDIVSVINRKKSRVDGLIVTNTTVSRDNINASNKTAKEVGGLSGEPLRARSTEMIAQMYVLTDGKIPIIGVGGVASGYDAYEKIEAGASYVQVYTALVYEGPGLVDQIKAELSSLITSLGHANVQDVVGTNAKFYLPKK</sequence>
<keyword evidence="9 16" id="KW-0999">Mitochondrion inner membrane</keyword>
<dbReference type="PANTHER" id="PTHR48109">
    <property type="entry name" value="DIHYDROOROTATE DEHYDROGENASE (QUINONE), MITOCHONDRIAL-RELATED"/>
    <property type="match status" value="1"/>
</dbReference>
<evidence type="ECO:0000313" key="19">
    <source>
        <dbReference type="Proteomes" id="UP000007801"/>
    </source>
</evidence>
<evidence type="ECO:0000313" key="18">
    <source>
        <dbReference type="EMBL" id="EDV43809.2"/>
    </source>
</evidence>
<evidence type="ECO:0000256" key="12">
    <source>
        <dbReference type="ARBA" id="ARBA00023002"/>
    </source>
</evidence>
<evidence type="ECO:0000256" key="7">
    <source>
        <dbReference type="ARBA" id="ARBA00022643"/>
    </source>
</evidence>
<keyword evidence="6 16" id="KW-0285">Flavoprotein</keyword>
<evidence type="ECO:0000256" key="3">
    <source>
        <dbReference type="ARBA" id="ARBA00005359"/>
    </source>
</evidence>
<keyword evidence="13 16" id="KW-0496">Mitochondrion</keyword>
<dbReference type="FunFam" id="3.20.20.70:FF:000066">
    <property type="entry name" value="Dihydroorotate dehydrogenase (quinone), mitochondrial"/>
    <property type="match status" value="1"/>
</dbReference>
<dbReference type="CTD" id="41022"/>
<dbReference type="InterPro" id="IPR001295">
    <property type="entry name" value="Dihydroorotate_DH_CS"/>
</dbReference>
<dbReference type="PANTHER" id="PTHR48109:SF4">
    <property type="entry name" value="DIHYDROOROTATE DEHYDROGENASE (QUINONE), MITOCHONDRIAL"/>
    <property type="match status" value="1"/>
</dbReference>
<dbReference type="Gene3D" id="3.20.20.70">
    <property type="entry name" value="Aldolase class I"/>
    <property type="match status" value="1"/>
</dbReference>
<keyword evidence="19" id="KW-1185">Reference proteome</keyword>
<dbReference type="PROSITE" id="PS00912">
    <property type="entry name" value="DHODEHASE_2"/>
    <property type="match status" value="1"/>
</dbReference>
<keyword evidence="7 16" id="KW-0288">FMN</keyword>
<dbReference type="UniPathway" id="UPA00070">
    <property type="reaction ID" value="UER00946"/>
</dbReference>
<evidence type="ECO:0000256" key="8">
    <source>
        <dbReference type="ARBA" id="ARBA00022692"/>
    </source>
</evidence>
<comment type="subcellular location">
    <subcellularLocation>
        <location evidence="1 16">Mitochondrion inner membrane</location>
        <topology evidence="1 16">Single-pass membrane protein</topology>
    </subcellularLocation>
</comment>
<organism evidence="18 19">
    <name type="scientific">Drosophila ananassae</name>
    <name type="common">Fruit fly</name>
    <dbReference type="NCBI Taxonomy" id="7217"/>
    <lineage>
        <taxon>Eukaryota</taxon>
        <taxon>Metazoa</taxon>
        <taxon>Ecdysozoa</taxon>
        <taxon>Arthropoda</taxon>
        <taxon>Hexapoda</taxon>
        <taxon>Insecta</taxon>
        <taxon>Pterygota</taxon>
        <taxon>Neoptera</taxon>
        <taxon>Endopterygota</taxon>
        <taxon>Diptera</taxon>
        <taxon>Brachycera</taxon>
        <taxon>Muscomorpha</taxon>
        <taxon>Ephydroidea</taxon>
        <taxon>Drosophilidae</taxon>
        <taxon>Drosophila</taxon>
        <taxon>Sophophora</taxon>
    </lineage>
</organism>
<dbReference type="PROSITE" id="PS00911">
    <property type="entry name" value="DHODEHASE_1"/>
    <property type="match status" value="1"/>
</dbReference>
<dbReference type="AlphaFoldDB" id="B3LWX0"/>
<dbReference type="NCBIfam" id="NF003645">
    <property type="entry name" value="PRK05286.1-2"/>
    <property type="match status" value="1"/>
</dbReference>
<evidence type="ECO:0000256" key="1">
    <source>
        <dbReference type="ARBA" id="ARBA00004434"/>
    </source>
</evidence>
<dbReference type="InterPro" id="IPR013785">
    <property type="entry name" value="Aldolase_TIM"/>
</dbReference>
<evidence type="ECO:0000256" key="14">
    <source>
        <dbReference type="ARBA" id="ARBA00023136"/>
    </source>
</evidence>
<dbReference type="NCBIfam" id="TIGR01036">
    <property type="entry name" value="pyrD_sub2"/>
    <property type="match status" value="1"/>
</dbReference>
<evidence type="ECO:0000256" key="2">
    <source>
        <dbReference type="ARBA" id="ARBA00005161"/>
    </source>
</evidence>
<dbReference type="eggNOG" id="KOG1436">
    <property type="taxonomic scope" value="Eukaryota"/>
</dbReference>
<dbReference type="FunCoup" id="B3LWX0">
    <property type="interactions" value="834"/>
</dbReference>
<name>B3LWX0_DROAN</name>
<dbReference type="InterPro" id="IPR005720">
    <property type="entry name" value="Dihydroorotate_DH_cat"/>
</dbReference>
<keyword evidence="10" id="KW-0809">Transit peptide</keyword>
<gene>
    <name evidence="18" type="primary">Dana\GF16331</name>
    <name evidence="18" type="synonym">dana_GLEANR_17602</name>
    <name evidence="18" type="ORF">GF16331</name>
</gene>
<dbReference type="InterPro" id="IPR005719">
    <property type="entry name" value="Dihydroorotate_DH_2"/>
</dbReference>
<dbReference type="Proteomes" id="UP000007801">
    <property type="component" value="Unassembled WGS sequence"/>
</dbReference>
<protein>
    <recommendedName>
        <fullName evidence="5 16">Dihydroorotate dehydrogenase (quinone), mitochondrial</fullName>
        <shortName evidence="16">DHOdehase</shortName>
        <ecNumber evidence="4 16">1.3.5.2</ecNumber>
    </recommendedName>
</protein>
<keyword evidence="11" id="KW-1133">Transmembrane helix</keyword>
<dbReference type="InParanoid" id="B3LWX0"/>
<evidence type="ECO:0000256" key="11">
    <source>
        <dbReference type="ARBA" id="ARBA00022989"/>
    </source>
</evidence>
<keyword evidence="14" id="KW-0472">Membrane</keyword>
<evidence type="ECO:0000256" key="13">
    <source>
        <dbReference type="ARBA" id="ARBA00023128"/>
    </source>
</evidence>
<dbReference type="NCBIfam" id="NF003652">
    <property type="entry name" value="PRK05286.2-5"/>
    <property type="match status" value="1"/>
</dbReference>
<dbReference type="SUPFAM" id="SSF51395">
    <property type="entry name" value="FMN-linked oxidoreductases"/>
    <property type="match status" value="1"/>
</dbReference>
<evidence type="ECO:0000256" key="9">
    <source>
        <dbReference type="ARBA" id="ARBA00022792"/>
    </source>
</evidence>
<dbReference type="OrthoDB" id="14784at2759"/>
<dbReference type="STRING" id="7217.B3LWX0"/>
<evidence type="ECO:0000256" key="5">
    <source>
        <dbReference type="ARBA" id="ARBA00017599"/>
    </source>
</evidence>
<proteinExistence type="inferred from homology"/>
<comment type="catalytic activity">
    <reaction evidence="15 16">
        <text>(S)-dihydroorotate + a quinone = orotate + a quinol</text>
        <dbReference type="Rhea" id="RHEA:30187"/>
        <dbReference type="ChEBI" id="CHEBI:24646"/>
        <dbReference type="ChEBI" id="CHEBI:30839"/>
        <dbReference type="ChEBI" id="CHEBI:30864"/>
        <dbReference type="ChEBI" id="CHEBI:132124"/>
        <dbReference type="EC" id="1.3.5.2"/>
    </reaction>
</comment>
<evidence type="ECO:0000259" key="17">
    <source>
        <dbReference type="Pfam" id="PF01180"/>
    </source>
</evidence>
<dbReference type="GeneID" id="6499127"/>
<dbReference type="Pfam" id="PF01180">
    <property type="entry name" value="DHO_dh"/>
    <property type="match status" value="1"/>
</dbReference>
<dbReference type="HOGENOM" id="CLU_013640_0_0_1"/>
<dbReference type="GO" id="GO:0106430">
    <property type="term" value="F:dihydroorotate dehydrogenase (quinone) activity"/>
    <property type="evidence" value="ECO:0007669"/>
    <property type="project" value="UniProtKB-EC"/>
</dbReference>
<comment type="similarity">
    <text evidence="3 16">Belongs to the dihydroorotate dehydrogenase family. Type 2 subfamily.</text>
</comment>
<keyword evidence="8" id="KW-0812">Transmembrane</keyword>
<dbReference type="SMR" id="B3LWX0"/>
<reference evidence="18 19" key="1">
    <citation type="journal article" date="2007" name="Nature">
        <title>Evolution of genes and genomes on the Drosophila phylogeny.</title>
        <authorList>
            <consortium name="Drosophila 12 Genomes Consortium"/>
            <person name="Clark A.G."/>
            <person name="Eisen M.B."/>
            <person name="Smith D.R."/>
            <person name="Bergman C.M."/>
            <person name="Oliver B."/>
            <person name="Markow T.A."/>
            <person name="Kaufman T.C."/>
            <person name="Kellis M."/>
            <person name="Gelbart W."/>
            <person name="Iyer V.N."/>
            <person name="Pollard D.A."/>
            <person name="Sackton T.B."/>
            <person name="Larracuente A.M."/>
            <person name="Singh N.D."/>
            <person name="Abad J.P."/>
            <person name="Abt D.N."/>
            <person name="Adryan B."/>
            <person name="Aguade M."/>
            <person name="Akashi H."/>
            <person name="Anderson W.W."/>
            <person name="Aquadro C.F."/>
            <person name="Ardell D.H."/>
            <person name="Arguello R."/>
            <person name="Artieri C.G."/>
            <person name="Barbash D.A."/>
            <person name="Barker D."/>
            <person name="Barsanti P."/>
            <person name="Batterham P."/>
            <person name="Batzoglou S."/>
            <person name="Begun D."/>
            <person name="Bhutkar A."/>
            <person name="Blanco E."/>
            <person name="Bosak S.A."/>
            <person name="Bradley R.K."/>
            <person name="Brand A.D."/>
            <person name="Brent M.R."/>
            <person name="Brooks A.N."/>
            <person name="Brown R.H."/>
            <person name="Butlin R.K."/>
            <person name="Caggese C."/>
            <person name="Calvi B.R."/>
            <person name="Bernardo de Carvalho A."/>
            <person name="Caspi A."/>
            <person name="Castrezana S."/>
            <person name="Celniker S.E."/>
            <person name="Chang J.L."/>
            <person name="Chapple C."/>
            <person name="Chatterji S."/>
            <person name="Chinwalla A."/>
            <person name="Civetta A."/>
            <person name="Clifton S.W."/>
            <person name="Comeron J.M."/>
            <person name="Costello J.C."/>
            <person name="Coyne J.A."/>
            <person name="Daub J."/>
            <person name="David R.G."/>
            <person name="Delcher A.L."/>
            <person name="Delehaunty K."/>
            <person name="Do C.B."/>
            <person name="Ebling H."/>
            <person name="Edwards K."/>
            <person name="Eickbush T."/>
            <person name="Evans J.D."/>
            <person name="Filipski A."/>
            <person name="Findeiss S."/>
            <person name="Freyhult E."/>
            <person name="Fulton L."/>
            <person name="Fulton R."/>
            <person name="Garcia A.C."/>
            <person name="Gardiner A."/>
            <person name="Garfield D.A."/>
            <person name="Garvin B.E."/>
            <person name="Gibson G."/>
            <person name="Gilbert D."/>
            <person name="Gnerre S."/>
            <person name="Godfrey J."/>
            <person name="Good R."/>
            <person name="Gotea V."/>
            <person name="Gravely B."/>
            <person name="Greenberg A.J."/>
            <person name="Griffiths-Jones S."/>
            <person name="Gross S."/>
            <person name="Guigo R."/>
            <person name="Gustafson E.A."/>
            <person name="Haerty W."/>
            <person name="Hahn M.W."/>
            <person name="Halligan D.L."/>
            <person name="Halpern A.L."/>
            <person name="Halter G.M."/>
            <person name="Han M.V."/>
            <person name="Heger A."/>
            <person name="Hillier L."/>
            <person name="Hinrichs A.S."/>
            <person name="Holmes I."/>
            <person name="Hoskins R.A."/>
            <person name="Hubisz M.J."/>
            <person name="Hultmark D."/>
            <person name="Huntley M.A."/>
            <person name="Jaffe D.B."/>
            <person name="Jagadeeshan S."/>
            <person name="Jeck W.R."/>
            <person name="Johnson J."/>
            <person name="Jones C.D."/>
            <person name="Jordan W.C."/>
            <person name="Karpen G.H."/>
            <person name="Kataoka E."/>
            <person name="Keightley P.D."/>
            <person name="Kheradpour P."/>
            <person name="Kirkness E.F."/>
            <person name="Koerich L.B."/>
            <person name="Kristiansen K."/>
            <person name="Kudrna D."/>
            <person name="Kulathinal R.J."/>
            <person name="Kumar S."/>
            <person name="Kwok R."/>
            <person name="Lander E."/>
            <person name="Langley C.H."/>
            <person name="Lapoint R."/>
            <person name="Lazzaro B.P."/>
            <person name="Lee S.J."/>
            <person name="Levesque L."/>
            <person name="Li R."/>
            <person name="Lin C.F."/>
            <person name="Lin M.F."/>
            <person name="Lindblad-Toh K."/>
            <person name="Llopart A."/>
            <person name="Long M."/>
            <person name="Low L."/>
            <person name="Lozovsky E."/>
            <person name="Lu J."/>
            <person name="Luo M."/>
            <person name="Machado C.A."/>
            <person name="Makalowski W."/>
            <person name="Marzo M."/>
            <person name="Matsuda M."/>
            <person name="Matzkin L."/>
            <person name="McAllister B."/>
            <person name="McBride C.S."/>
            <person name="McKernan B."/>
            <person name="McKernan K."/>
            <person name="Mendez-Lago M."/>
            <person name="Minx P."/>
            <person name="Mollenhauer M.U."/>
            <person name="Montooth K."/>
            <person name="Mount S.M."/>
            <person name="Mu X."/>
            <person name="Myers E."/>
            <person name="Negre B."/>
            <person name="Newfeld S."/>
            <person name="Nielsen R."/>
            <person name="Noor M.A."/>
            <person name="O'Grady P."/>
            <person name="Pachter L."/>
            <person name="Papaceit M."/>
            <person name="Parisi M.J."/>
            <person name="Parisi M."/>
            <person name="Parts L."/>
            <person name="Pedersen J.S."/>
            <person name="Pesole G."/>
            <person name="Phillippy A.M."/>
            <person name="Ponting C.P."/>
            <person name="Pop M."/>
            <person name="Porcelli D."/>
            <person name="Powell J.R."/>
            <person name="Prohaska S."/>
            <person name="Pruitt K."/>
            <person name="Puig M."/>
            <person name="Quesneville H."/>
            <person name="Ram K.R."/>
            <person name="Rand D."/>
            <person name="Rasmussen M.D."/>
            <person name="Reed L.K."/>
            <person name="Reenan R."/>
            <person name="Reily A."/>
            <person name="Remington K.A."/>
            <person name="Rieger T.T."/>
            <person name="Ritchie M.G."/>
            <person name="Robin C."/>
            <person name="Rogers Y.H."/>
            <person name="Rohde C."/>
            <person name="Rozas J."/>
            <person name="Rubenfield M.J."/>
            <person name="Ruiz A."/>
            <person name="Russo S."/>
            <person name="Salzberg S.L."/>
            <person name="Sanchez-Gracia A."/>
            <person name="Saranga D.J."/>
            <person name="Sato H."/>
            <person name="Schaeffer S.W."/>
            <person name="Schatz M.C."/>
            <person name="Schlenke T."/>
            <person name="Schwartz R."/>
            <person name="Segarra C."/>
            <person name="Singh R.S."/>
            <person name="Sirot L."/>
            <person name="Sirota M."/>
            <person name="Sisneros N.B."/>
            <person name="Smith C.D."/>
            <person name="Smith T.F."/>
            <person name="Spieth J."/>
            <person name="Stage D.E."/>
            <person name="Stark A."/>
            <person name="Stephan W."/>
            <person name="Strausberg R.L."/>
            <person name="Strempel S."/>
            <person name="Sturgill D."/>
            <person name="Sutton G."/>
            <person name="Sutton G.G."/>
            <person name="Tao W."/>
            <person name="Teichmann S."/>
            <person name="Tobari Y.N."/>
            <person name="Tomimura Y."/>
            <person name="Tsolas J.M."/>
            <person name="Valente V.L."/>
            <person name="Venter E."/>
            <person name="Venter J.C."/>
            <person name="Vicario S."/>
            <person name="Vieira F.G."/>
            <person name="Vilella A.J."/>
            <person name="Villasante A."/>
            <person name="Walenz B."/>
            <person name="Wang J."/>
            <person name="Wasserman M."/>
            <person name="Watts T."/>
            <person name="Wilson D."/>
            <person name="Wilson R.K."/>
            <person name="Wing R.A."/>
            <person name="Wolfner M.F."/>
            <person name="Wong A."/>
            <person name="Wong G.K."/>
            <person name="Wu C.I."/>
            <person name="Wu G."/>
            <person name="Yamamoto D."/>
            <person name="Yang H.P."/>
            <person name="Yang S.P."/>
            <person name="Yorke J.A."/>
            <person name="Yoshida K."/>
            <person name="Zdobnov E."/>
            <person name="Zhang P."/>
            <person name="Zhang Y."/>
            <person name="Zimin A.V."/>
            <person name="Baldwin J."/>
            <person name="Abdouelleil A."/>
            <person name="Abdulkadir J."/>
            <person name="Abebe A."/>
            <person name="Abera B."/>
            <person name="Abreu J."/>
            <person name="Acer S.C."/>
            <person name="Aftuck L."/>
            <person name="Alexander A."/>
            <person name="An P."/>
            <person name="Anderson E."/>
            <person name="Anderson S."/>
            <person name="Arachi H."/>
            <person name="Azer M."/>
            <person name="Bachantsang P."/>
            <person name="Barry A."/>
            <person name="Bayul T."/>
            <person name="Berlin A."/>
            <person name="Bessette D."/>
            <person name="Bloom T."/>
            <person name="Blye J."/>
            <person name="Boguslavskiy L."/>
            <person name="Bonnet C."/>
            <person name="Boukhgalter B."/>
            <person name="Bourzgui I."/>
            <person name="Brown A."/>
            <person name="Cahill P."/>
            <person name="Channer S."/>
            <person name="Cheshatsang Y."/>
            <person name="Chuda L."/>
            <person name="Citroen M."/>
            <person name="Collymore A."/>
            <person name="Cooke P."/>
            <person name="Costello M."/>
            <person name="D'Aco K."/>
            <person name="Daza R."/>
            <person name="De Haan G."/>
            <person name="DeGray S."/>
            <person name="DeMaso C."/>
            <person name="Dhargay N."/>
            <person name="Dooley K."/>
            <person name="Dooley E."/>
            <person name="Doricent M."/>
            <person name="Dorje P."/>
            <person name="Dorjee K."/>
            <person name="Dupes A."/>
            <person name="Elong R."/>
            <person name="Falk J."/>
            <person name="Farina A."/>
            <person name="Faro S."/>
            <person name="Ferguson D."/>
            <person name="Fisher S."/>
            <person name="Foley C.D."/>
            <person name="Franke A."/>
            <person name="Friedrich D."/>
            <person name="Gadbois L."/>
            <person name="Gearin G."/>
            <person name="Gearin C.R."/>
            <person name="Giannoukos G."/>
            <person name="Goode T."/>
            <person name="Graham J."/>
            <person name="Grandbois E."/>
            <person name="Grewal S."/>
            <person name="Gyaltsen K."/>
            <person name="Hafez N."/>
            <person name="Hagos B."/>
            <person name="Hall J."/>
            <person name="Henson C."/>
            <person name="Hollinger A."/>
            <person name="Honan T."/>
            <person name="Huard M.D."/>
            <person name="Hughes L."/>
            <person name="Hurhula B."/>
            <person name="Husby M.E."/>
            <person name="Kamat A."/>
            <person name="Kanga B."/>
            <person name="Kashin S."/>
            <person name="Khazanovich D."/>
            <person name="Kisner P."/>
            <person name="Lance K."/>
            <person name="Lara M."/>
            <person name="Lee W."/>
            <person name="Lennon N."/>
            <person name="Letendre F."/>
            <person name="LeVine R."/>
            <person name="Lipovsky A."/>
            <person name="Liu X."/>
            <person name="Liu J."/>
            <person name="Liu S."/>
            <person name="Lokyitsang T."/>
            <person name="Lokyitsang Y."/>
            <person name="Lubonja R."/>
            <person name="Lui A."/>
            <person name="MacDonald P."/>
            <person name="Magnisalis V."/>
            <person name="Maru K."/>
            <person name="Matthews C."/>
            <person name="McCusker W."/>
            <person name="McDonough S."/>
            <person name="Mehta T."/>
            <person name="Meldrim J."/>
            <person name="Meneus L."/>
            <person name="Mihai O."/>
            <person name="Mihalev A."/>
            <person name="Mihova T."/>
            <person name="Mittelman R."/>
            <person name="Mlenga V."/>
            <person name="Montmayeur A."/>
            <person name="Mulrain L."/>
            <person name="Navidi A."/>
            <person name="Naylor J."/>
            <person name="Negash T."/>
            <person name="Nguyen T."/>
            <person name="Nguyen N."/>
            <person name="Nicol R."/>
            <person name="Norbu C."/>
            <person name="Norbu N."/>
            <person name="Novod N."/>
            <person name="O'Neill B."/>
            <person name="Osman S."/>
            <person name="Markiewicz E."/>
            <person name="Oyono O.L."/>
            <person name="Patti C."/>
            <person name="Phunkhang P."/>
            <person name="Pierre F."/>
            <person name="Priest M."/>
            <person name="Raghuraman S."/>
            <person name="Rege F."/>
            <person name="Reyes R."/>
            <person name="Rise C."/>
            <person name="Rogov P."/>
            <person name="Ross K."/>
            <person name="Ryan E."/>
            <person name="Settipalli S."/>
            <person name="Shea T."/>
            <person name="Sherpa N."/>
            <person name="Shi L."/>
            <person name="Shih D."/>
            <person name="Sparrow T."/>
            <person name="Spaulding J."/>
            <person name="Stalker J."/>
            <person name="Stange-Thomann N."/>
            <person name="Stavropoulos S."/>
            <person name="Stone C."/>
            <person name="Strader C."/>
            <person name="Tesfaye S."/>
            <person name="Thomson T."/>
            <person name="Thoulutsang Y."/>
            <person name="Thoulutsang D."/>
            <person name="Topham K."/>
            <person name="Topping I."/>
            <person name="Tsamla T."/>
            <person name="Vassiliev H."/>
            <person name="Vo A."/>
            <person name="Wangchuk T."/>
            <person name="Wangdi T."/>
            <person name="Weiand M."/>
            <person name="Wilkinson J."/>
            <person name="Wilson A."/>
            <person name="Yadav S."/>
            <person name="Young G."/>
            <person name="Yu Q."/>
            <person name="Zembek L."/>
            <person name="Zhong D."/>
            <person name="Zimmer A."/>
            <person name="Zwirko Z."/>
            <person name="Jaffe D.B."/>
            <person name="Alvarez P."/>
            <person name="Brockman W."/>
            <person name="Butler J."/>
            <person name="Chin C."/>
            <person name="Gnerre S."/>
            <person name="Grabherr M."/>
            <person name="Kleber M."/>
            <person name="Mauceli E."/>
            <person name="MacCallum I."/>
        </authorList>
    </citation>
    <scope>NUCLEOTIDE SEQUENCE [LARGE SCALE GENOMIC DNA]</scope>
    <source>
        <strain evidence="19">Tucson 14024-0371.13</strain>
    </source>
</reference>
<evidence type="ECO:0000256" key="15">
    <source>
        <dbReference type="ARBA" id="ARBA00048639"/>
    </source>
</evidence>
<dbReference type="CDD" id="cd04738">
    <property type="entry name" value="DHOD_2_like"/>
    <property type="match status" value="1"/>
</dbReference>
<dbReference type="EC" id="1.3.5.2" evidence="4 16"/>
<dbReference type="KEGG" id="dan:6499127"/>
<evidence type="ECO:0000256" key="4">
    <source>
        <dbReference type="ARBA" id="ARBA00012791"/>
    </source>
</evidence>
<dbReference type="GO" id="GO:0044205">
    <property type="term" value="P:'de novo' UMP biosynthetic process"/>
    <property type="evidence" value="ECO:0007669"/>
    <property type="project" value="UniProtKB-UniPathway"/>
</dbReference>
<accession>B3LWX0</accession>
<evidence type="ECO:0000256" key="16">
    <source>
        <dbReference type="RuleBase" id="RU361255"/>
    </source>
</evidence>
<comment type="pathway">
    <text evidence="2 16">Pyrimidine metabolism; UMP biosynthesis via de novo pathway; orotate from (S)-dihydroorotate (quinone route): step 1/1.</text>
</comment>